<dbReference type="GO" id="GO:0008124">
    <property type="term" value="F:4-alpha-hydroxytetrahydrobiopterin dehydratase activity"/>
    <property type="evidence" value="ECO:0007669"/>
    <property type="project" value="UniProtKB-UniRule"/>
</dbReference>
<reference evidence="5 6" key="1">
    <citation type="journal article" date="2016" name="Nat. Commun.">
        <title>Thousands of microbial genomes shed light on interconnected biogeochemical processes in an aquifer system.</title>
        <authorList>
            <person name="Anantharaman K."/>
            <person name="Brown C.T."/>
            <person name="Hug L.A."/>
            <person name="Sharon I."/>
            <person name="Castelle C.J."/>
            <person name="Probst A.J."/>
            <person name="Thomas B.C."/>
            <person name="Singh A."/>
            <person name="Wilkins M.J."/>
            <person name="Karaoz U."/>
            <person name="Brodie E.L."/>
            <person name="Williams K.H."/>
            <person name="Hubbard S.S."/>
            <person name="Banfield J.F."/>
        </authorList>
    </citation>
    <scope>NUCLEOTIDE SEQUENCE [LARGE SCALE GENOMIC DNA]</scope>
</reference>
<dbReference type="CDD" id="cd00913">
    <property type="entry name" value="PCD_DCoH_subfamily_a"/>
    <property type="match status" value="1"/>
</dbReference>
<dbReference type="Proteomes" id="UP000177817">
    <property type="component" value="Unassembled WGS sequence"/>
</dbReference>
<gene>
    <name evidence="5" type="ORF">A2677_00725</name>
</gene>
<evidence type="ECO:0000256" key="1">
    <source>
        <dbReference type="ARBA" id="ARBA00001554"/>
    </source>
</evidence>
<dbReference type="EMBL" id="MHKK01000047">
    <property type="protein sequence ID" value="OGY88959.1"/>
    <property type="molecule type" value="Genomic_DNA"/>
</dbReference>
<dbReference type="GO" id="GO:0006729">
    <property type="term" value="P:tetrahydrobiopterin biosynthetic process"/>
    <property type="evidence" value="ECO:0007669"/>
    <property type="project" value="InterPro"/>
</dbReference>
<sequence length="123" mass="13578">MKKNDQKQPHTPLDLGHKKCVPCEGGVEPFDRKKAENYLRAVPGWELAPDGLSIGKRYTFPNFRTALGFVDAIGALAENEGHHPDLTLGWGRVGIELSTHAVKGLSENDFILAYKIDALPQRS</sequence>
<dbReference type="SUPFAM" id="SSF55248">
    <property type="entry name" value="PCD-like"/>
    <property type="match status" value="1"/>
</dbReference>
<protein>
    <recommendedName>
        <fullName evidence="4">Putative pterin-4-alpha-carbinolamine dehydratase</fullName>
        <shortName evidence="4">PHS</shortName>
        <ecNumber evidence="4">4.2.1.96</ecNumber>
    </recommendedName>
    <alternativeName>
        <fullName evidence="4">4-alpha-hydroxy-tetrahydropterin dehydratase</fullName>
    </alternativeName>
    <alternativeName>
        <fullName evidence="4">Pterin carbinolamine dehydratase</fullName>
        <shortName evidence="4">PCD</shortName>
    </alternativeName>
</protein>
<name>A0A1G2BKB1_9BACT</name>
<comment type="caution">
    <text evidence="5">The sequence shown here is derived from an EMBL/GenBank/DDBJ whole genome shotgun (WGS) entry which is preliminary data.</text>
</comment>
<dbReference type="InterPro" id="IPR036428">
    <property type="entry name" value="PCD_sf"/>
</dbReference>
<keyword evidence="3 4" id="KW-0456">Lyase</keyword>
<dbReference type="Pfam" id="PF01329">
    <property type="entry name" value="Pterin_4a"/>
    <property type="match status" value="1"/>
</dbReference>
<evidence type="ECO:0000256" key="3">
    <source>
        <dbReference type="ARBA" id="ARBA00023239"/>
    </source>
</evidence>
<dbReference type="AlphaFoldDB" id="A0A1G2BKB1"/>
<dbReference type="InterPro" id="IPR001533">
    <property type="entry name" value="Pterin_deHydtase"/>
</dbReference>
<dbReference type="Gene3D" id="3.30.1360.20">
    <property type="entry name" value="Transcriptional coactivator/pterin dehydratase"/>
    <property type="match status" value="1"/>
</dbReference>
<accession>A0A1G2BKB1</accession>
<evidence type="ECO:0000313" key="6">
    <source>
        <dbReference type="Proteomes" id="UP000177817"/>
    </source>
</evidence>
<evidence type="ECO:0000313" key="5">
    <source>
        <dbReference type="EMBL" id="OGY88959.1"/>
    </source>
</evidence>
<comment type="catalytic activity">
    <reaction evidence="1 4">
        <text>(4aS,6R)-4a-hydroxy-L-erythro-5,6,7,8-tetrahydrobiopterin = (6R)-L-erythro-6,7-dihydrobiopterin + H2O</text>
        <dbReference type="Rhea" id="RHEA:11920"/>
        <dbReference type="ChEBI" id="CHEBI:15377"/>
        <dbReference type="ChEBI" id="CHEBI:15642"/>
        <dbReference type="ChEBI" id="CHEBI:43120"/>
        <dbReference type="EC" id="4.2.1.96"/>
    </reaction>
</comment>
<dbReference type="PANTHER" id="PTHR12599:SF0">
    <property type="entry name" value="PTERIN-4-ALPHA-CARBINOLAMINE DEHYDRATASE"/>
    <property type="match status" value="1"/>
</dbReference>
<evidence type="ECO:0000256" key="4">
    <source>
        <dbReference type="HAMAP-Rule" id="MF_00434"/>
    </source>
</evidence>
<organism evidence="5 6">
    <name type="scientific">Candidatus Komeilibacteria bacterium RIFCSPHIGHO2_01_FULL_52_14</name>
    <dbReference type="NCBI Taxonomy" id="1798549"/>
    <lineage>
        <taxon>Bacteria</taxon>
        <taxon>Candidatus Komeiliibacteriota</taxon>
    </lineage>
</organism>
<comment type="similarity">
    <text evidence="2 4">Belongs to the pterin-4-alpha-carbinolamine dehydratase family.</text>
</comment>
<dbReference type="EC" id="4.2.1.96" evidence="4"/>
<dbReference type="PANTHER" id="PTHR12599">
    <property type="entry name" value="PTERIN-4-ALPHA-CARBINOLAMINE DEHYDRATASE"/>
    <property type="match status" value="1"/>
</dbReference>
<evidence type="ECO:0000256" key="2">
    <source>
        <dbReference type="ARBA" id="ARBA00006472"/>
    </source>
</evidence>
<dbReference type="HAMAP" id="MF_00434">
    <property type="entry name" value="Pterin_4_alpha"/>
    <property type="match status" value="1"/>
</dbReference>
<proteinExistence type="inferred from homology"/>